<name>A0A6L5K1G7_RHOTE</name>
<dbReference type="SUPFAM" id="SSF55073">
    <property type="entry name" value="Nucleotide cyclase"/>
    <property type="match status" value="1"/>
</dbReference>
<feature type="transmembrane region" description="Helical" evidence="1">
    <location>
        <begin position="423"/>
        <end position="444"/>
    </location>
</feature>
<dbReference type="Pfam" id="PF00211">
    <property type="entry name" value="Guanylate_cyc"/>
    <property type="match status" value="1"/>
</dbReference>
<dbReference type="CDD" id="cd07302">
    <property type="entry name" value="CHD"/>
    <property type="match status" value="1"/>
</dbReference>
<dbReference type="GO" id="GO:0035556">
    <property type="term" value="P:intracellular signal transduction"/>
    <property type="evidence" value="ECO:0007669"/>
    <property type="project" value="InterPro"/>
</dbReference>
<gene>
    <name evidence="3" type="ORF">GHK24_11300</name>
</gene>
<dbReference type="SMART" id="SM01080">
    <property type="entry name" value="CHASE2"/>
    <property type="match status" value="1"/>
</dbReference>
<dbReference type="EMBL" id="WIXJ01000009">
    <property type="protein sequence ID" value="MQY52358.1"/>
    <property type="molecule type" value="Genomic_DNA"/>
</dbReference>
<dbReference type="PROSITE" id="PS50125">
    <property type="entry name" value="GUANYLATE_CYCLASE_2"/>
    <property type="match status" value="1"/>
</dbReference>
<keyword evidence="1" id="KW-1133">Transmembrane helix</keyword>
<proteinExistence type="predicted"/>
<dbReference type="PANTHER" id="PTHR43081:SF20">
    <property type="entry name" value="TWO-COMPONENT RESPONSE REGULATOR"/>
    <property type="match status" value="1"/>
</dbReference>
<dbReference type="OrthoDB" id="9802500at2"/>
<dbReference type="SMART" id="SM00044">
    <property type="entry name" value="CYCc"/>
    <property type="match status" value="1"/>
</dbReference>
<dbReference type="InterPro" id="IPR029787">
    <property type="entry name" value="Nucleotide_cyclase"/>
</dbReference>
<dbReference type="Pfam" id="PF05226">
    <property type="entry name" value="CHASE2"/>
    <property type="match status" value="1"/>
</dbReference>
<protein>
    <submittedName>
        <fullName evidence="3">CHASE2 domain-containing protein</fullName>
    </submittedName>
</protein>
<evidence type="ECO:0000256" key="1">
    <source>
        <dbReference type="SAM" id="Phobius"/>
    </source>
</evidence>
<dbReference type="GO" id="GO:0004016">
    <property type="term" value="F:adenylate cyclase activity"/>
    <property type="evidence" value="ECO:0007669"/>
    <property type="project" value="UniProtKB-ARBA"/>
</dbReference>
<keyword evidence="1" id="KW-0472">Membrane</keyword>
<organism evidence="3 4">
    <name type="scientific">Rhodocyclus tenuis</name>
    <name type="common">Rhodospirillum tenue</name>
    <dbReference type="NCBI Taxonomy" id="1066"/>
    <lineage>
        <taxon>Bacteria</taxon>
        <taxon>Pseudomonadati</taxon>
        <taxon>Pseudomonadota</taxon>
        <taxon>Betaproteobacteria</taxon>
        <taxon>Rhodocyclales</taxon>
        <taxon>Rhodocyclaceae</taxon>
        <taxon>Rhodocyclus</taxon>
    </lineage>
</organism>
<evidence type="ECO:0000313" key="4">
    <source>
        <dbReference type="Proteomes" id="UP000480275"/>
    </source>
</evidence>
<sequence>MTKKNALAHAGIFLPALVVLAGLLVLLGDPLPVQVLRNGMFDQYQRWQPRVYSPQPVRIVDIDEESLARLGQWPWPRTRLAELVDRLNAAGAAAIGFDVVFAEPDRSSPKTAAQFWPLSDDMRRALAGLPDHDAVFAQHIAGAPVVVGFTLEGASAAASALPARALAGNGAPRAPARPFRYIEAGEAPAQRVPIFASAITSLPQIEAAASGNGALSFVPDSDGVVRRVPLVLRLGAASAAGLRSVSEPASEPVPRSASDAAPTPVSTLVSEMLRVGQGARNIVLTAAPGAAGELAELRIGALTVPTTPAGEFWLHYTPPVADRYVPAWKVLAGAVPAEALAGQLVLVGASAQGLMDLRFNALGRVIPGVEAHAQALEQILSGETLRRPSWATGLAALLIVVGGLGIGMLAVRVRALIAASAALLALALILGGGWWAFAVGGLLLDTLTPALVLIVSFVVGSLFHHLLSEREQRWMREAFSRYVSPNRVRHLLEHPEAMALGGRRQSCSFVFTDLAGFTALMEGIDPAVAVSLLNDYLEGLIGIAFRYEGTLDRIVGDAVAIMFSAPVPQADHAARALACALEMDAFASRYAATVQARGIDFGQTRIGVHTGEVIVGNFGGKTMFDYRALGDTVNTAARLESLNRHLGTRLCISAATLSGCPPETAVRPVGRLLLKGKTQALQVFEPLGSPPDARYAPLAAYAAAYAHLSDDAPAATSAALAAFRDLLAAYPDDPLLRLHGRRLQEGERGDLIVMQEK</sequence>
<dbReference type="Proteomes" id="UP000480275">
    <property type="component" value="Unassembled WGS sequence"/>
</dbReference>
<dbReference type="Gene3D" id="3.30.70.1230">
    <property type="entry name" value="Nucleotide cyclase"/>
    <property type="match status" value="1"/>
</dbReference>
<evidence type="ECO:0000259" key="2">
    <source>
        <dbReference type="PROSITE" id="PS50125"/>
    </source>
</evidence>
<feature type="domain" description="Guanylate cyclase" evidence="2">
    <location>
        <begin position="508"/>
        <end position="640"/>
    </location>
</feature>
<reference evidence="3 4" key="1">
    <citation type="submission" date="2019-10" db="EMBL/GenBank/DDBJ databases">
        <title>Whole-genome sequence of the purple nonsulfur photosynthetic bacterium Rhodocyclus tenuis.</title>
        <authorList>
            <person name="Kyndt J.A."/>
            <person name="Meyer T.E."/>
        </authorList>
    </citation>
    <scope>NUCLEOTIDE SEQUENCE [LARGE SCALE GENOMIC DNA]</scope>
    <source>
        <strain evidence="3 4">DSM 110</strain>
    </source>
</reference>
<dbReference type="InterPro" id="IPR050697">
    <property type="entry name" value="Adenylyl/Guanylyl_Cyclase_3/4"/>
</dbReference>
<dbReference type="GO" id="GO:0006171">
    <property type="term" value="P:cAMP biosynthetic process"/>
    <property type="evidence" value="ECO:0007669"/>
    <property type="project" value="TreeGrafter"/>
</dbReference>
<dbReference type="AlphaFoldDB" id="A0A6L5K1G7"/>
<keyword evidence="1" id="KW-0812">Transmembrane</keyword>
<accession>A0A6L5K1G7</accession>
<feature type="transmembrane region" description="Helical" evidence="1">
    <location>
        <begin position="390"/>
        <end position="411"/>
    </location>
</feature>
<dbReference type="InterPro" id="IPR007890">
    <property type="entry name" value="CHASE2"/>
</dbReference>
<dbReference type="PANTHER" id="PTHR43081">
    <property type="entry name" value="ADENYLATE CYCLASE, TERMINAL-DIFFERENTIATION SPECIFIC-RELATED"/>
    <property type="match status" value="1"/>
</dbReference>
<feature type="transmembrane region" description="Helical" evidence="1">
    <location>
        <begin position="450"/>
        <end position="467"/>
    </location>
</feature>
<evidence type="ECO:0000313" key="3">
    <source>
        <dbReference type="EMBL" id="MQY52358.1"/>
    </source>
</evidence>
<comment type="caution">
    <text evidence="3">The sequence shown here is derived from an EMBL/GenBank/DDBJ whole genome shotgun (WGS) entry which is preliminary data.</text>
</comment>
<dbReference type="InterPro" id="IPR001054">
    <property type="entry name" value="A/G_cyclase"/>
</dbReference>